<dbReference type="PANTHER" id="PTHR10909">
    <property type="entry name" value="ELECTRON TRANSPORT OXIDOREDUCTASE"/>
    <property type="match status" value="1"/>
</dbReference>
<gene>
    <name evidence="1" type="ORF">IF1G_04224</name>
</gene>
<sequence>MEDKEWEYKPQQSFFASPDTYHIAYERAKSLCLKSGLTVHDIVNLSPKFWDFHLDLTLTRDISALMIAQIHLNLCVGSIGAHVAATSRTDLDTLLEDLMSFRTCASFLLTEFGHGLDVKNMETTATLLPDGSYDIHTPSPAAAKAMPPTTPLARCPRVAVVLAKLVVPQPDGSVDHRGFKLFLVPLASAHKMHPGVTAWMLPVRPGTTPLDHSLTSFRHVHLPPSALLGSPERATGDAGLDLHRQLWRVSVGAIALSLGNIACLRVASYITGVYSKHRLVEKAGGKGKLVPIISFSTQYRPILQALVAAEVLGAYARWTTDLFSNDRNLDILVRRGLAVVFKATVVHMFRVMPELADRCGWRGYYPHNQLADLYLSYSANAVAEGDVHVLSLRLAVELLSGRYTLPAAQDPNTLLARHESGLFSRLQGVASDSSSFHGDSFNARGLPRCRQLIVAIGHRMAFEAAKSATISAVSADVLGAFEAACVNEDPAWYVENLSYTQDQAQDMETAAYERLRPRLDELLERTGARGYVTSPLVANEGEWAETVCNLPCFSTAGLEKENATMAKM</sequence>
<organism evidence="1 2">
    <name type="scientific">Cordyceps javanica</name>
    <dbReference type="NCBI Taxonomy" id="43265"/>
    <lineage>
        <taxon>Eukaryota</taxon>
        <taxon>Fungi</taxon>
        <taxon>Dikarya</taxon>
        <taxon>Ascomycota</taxon>
        <taxon>Pezizomycotina</taxon>
        <taxon>Sordariomycetes</taxon>
        <taxon>Hypocreomycetidae</taxon>
        <taxon>Hypocreales</taxon>
        <taxon>Cordycipitaceae</taxon>
        <taxon>Cordyceps</taxon>
    </lineage>
</organism>
<accession>A0A545V5I6</accession>
<dbReference type="GO" id="GO:0005504">
    <property type="term" value="F:fatty acid binding"/>
    <property type="evidence" value="ECO:0007669"/>
    <property type="project" value="TreeGrafter"/>
</dbReference>
<dbReference type="SUPFAM" id="SSF47203">
    <property type="entry name" value="Acyl-CoA dehydrogenase C-terminal domain-like"/>
    <property type="match status" value="1"/>
</dbReference>
<dbReference type="GO" id="GO:0055088">
    <property type="term" value="P:lipid homeostasis"/>
    <property type="evidence" value="ECO:0007669"/>
    <property type="project" value="TreeGrafter"/>
</dbReference>
<evidence type="ECO:0000313" key="1">
    <source>
        <dbReference type="EMBL" id="TQV96984.1"/>
    </source>
</evidence>
<dbReference type="Gene3D" id="2.40.110.10">
    <property type="entry name" value="Butyryl-CoA Dehydrogenase, subunit A, domain 2"/>
    <property type="match status" value="1"/>
</dbReference>
<reference evidence="1 2" key="1">
    <citation type="journal article" date="2019" name="Appl. Microbiol. Biotechnol.">
        <title>Genome sequence of Isaria javanica and comparative genome analysis insights into family S53 peptidase evolution in fungal entomopathogens.</title>
        <authorList>
            <person name="Lin R."/>
            <person name="Zhang X."/>
            <person name="Xin B."/>
            <person name="Zou M."/>
            <person name="Gao Y."/>
            <person name="Qin F."/>
            <person name="Hu Q."/>
            <person name="Xie B."/>
            <person name="Cheng X."/>
        </authorList>
    </citation>
    <scope>NUCLEOTIDE SEQUENCE [LARGE SCALE GENOMIC DNA]</scope>
    <source>
        <strain evidence="1 2">IJ1G</strain>
    </source>
</reference>
<dbReference type="PANTHER" id="PTHR10909:SF382">
    <property type="entry name" value="ACYL-COENZYME A OXIDASE"/>
    <property type="match status" value="1"/>
</dbReference>
<dbReference type="GO" id="GO:0071949">
    <property type="term" value="F:FAD binding"/>
    <property type="evidence" value="ECO:0007669"/>
    <property type="project" value="InterPro"/>
</dbReference>
<dbReference type="GO" id="GO:0005777">
    <property type="term" value="C:peroxisome"/>
    <property type="evidence" value="ECO:0007669"/>
    <property type="project" value="InterPro"/>
</dbReference>
<dbReference type="OrthoDB" id="538336at2759"/>
<dbReference type="STRING" id="43265.A0A545V5I6"/>
<dbReference type="InterPro" id="IPR036250">
    <property type="entry name" value="AcylCo_DH-like_C"/>
</dbReference>
<protein>
    <submittedName>
        <fullName evidence="1">Acyloxidase</fullName>
    </submittedName>
</protein>
<keyword evidence="2" id="KW-1185">Reference proteome</keyword>
<dbReference type="GO" id="GO:0033540">
    <property type="term" value="P:fatty acid beta-oxidation using acyl-CoA oxidase"/>
    <property type="evidence" value="ECO:0007669"/>
    <property type="project" value="TreeGrafter"/>
</dbReference>
<dbReference type="InterPro" id="IPR012258">
    <property type="entry name" value="Acyl-CoA_oxidase"/>
</dbReference>
<dbReference type="Proteomes" id="UP000315783">
    <property type="component" value="Unassembled WGS sequence"/>
</dbReference>
<name>A0A545V5I6_9HYPO</name>
<dbReference type="Gene3D" id="1.20.140.10">
    <property type="entry name" value="Butyryl-CoA Dehydrogenase, subunit A, domain 3"/>
    <property type="match status" value="1"/>
</dbReference>
<dbReference type="SUPFAM" id="SSF56645">
    <property type="entry name" value="Acyl-CoA dehydrogenase NM domain-like"/>
    <property type="match status" value="1"/>
</dbReference>
<dbReference type="GO" id="GO:0003997">
    <property type="term" value="F:acyl-CoA oxidase activity"/>
    <property type="evidence" value="ECO:0007669"/>
    <property type="project" value="InterPro"/>
</dbReference>
<evidence type="ECO:0000313" key="2">
    <source>
        <dbReference type="Proteomes" id="UP000315783"/>
    </source>
</evidence>
<dbReference type="EMBL" id="SPUK01000005">
    <property type="protein sequence ID" value="TQV96984.1"/>
    <property type="molecule type" value="Genomic_DNA"/>
</dbReference>
<proteinExistence type="predicted"/>
<comment type="caution">
    <text evidence="1">The sequence shown here is derived from an EMBL/GenBank/DDBJ whole genome shotgun (WGS) entry which is preliminary data.</text>
</comment>
<dbReference type="AlphaFoldDB" id="A0A545V5I6"/>
<dbReference type="InterPro" id="IPR009100">
    <property type="entry name" value="AcylCoA_DH/oxidase_NM_dom_sf"/>
</dbReference>
<dbReference type="InterPro" id="IPR046373">
    <property type="entry name" value="Acyl-CoA_Oxase/DH_mid-dom_sf"/>
</dbReference>